<name>A0ABX1C431_9ACTN</name>
<organism evidence="6 7">
    <name type="scientific">Streptomyces zingiberis</name>
    <dbReference type="NCBI Taxonomy" id="2053010"/>
    <lineage>
        <taxon>Bacteria</taxon>
        <taxon>Bacillati</taxon>
        <taxon>Actinomycetota</taxon>
        <taxon>Actinomycetes</taxon>
        <taxon>Kitasatosporales</taxon>
        <taxon>Streptomycetaceae</taxon>
        <taxon>Streptomyces</taxon>
    </lineage>
</organism>
<dbReference type="InterPro" id="IPR052705">
    <property type="entry name" value="Gliding_Motility_GTPase"/>
</dbReference>
<comment type="similarity">
    <text evidence="1">Belongs to the GPN-loop GTPase family.</text>
</comment>
<dbReference type="InterPro" id="IPR004130">
    <property type="entry name" value="Gpn"/>
</dbReference>
<dbReference type="RefSeq" id="WP_168103299.1">
    <property type="nucleotide sequence ID" value="NZ_JAATEN010000016.1"/>
</dbReference>
<evidence type="ECO:0000313" key="7">
    <source>
        <dbReference type="Proteomes" id="UP000695264"/>
    </source>
</evidence>
<keyword evidence="4" id="KW-0342">GTP-binding</keyword>
<dbReference type="InterPro" id="IPR027417">
    <property type="entry name" value="P-loop_NTPase"/>
</dbReference>
<dbReference type="EMBL" id="JAATEN010000016">
    <property type="protein sequence ID" value="NJQ02677.1"/>
    <property type="molecule type" value="Genomic_DNA"/>
</dbReference>
<proteinExistence type="inferred from homology"/>
<gene>
    <name evidence="6" type="ORF">HCK00_19560</name>
</gene>
<evidence type="ECO:0000313" key="6">
    <source>
        <dbReference type="EMBL" id="NJQ02677.1"/>
    </source>
</evidence>
<evidence type="ECO:0000256" key="3">
    <source>
        <dbReference type="ARBA" id="ARBA00022801"/>
    </source>
</evidence>
<dbReference type="PANTHER" id="PTHR42708:SF1">
    <property type="entry name" value="GLIDING MOTILITY PROTEIN MGLA"/>
    <property type="match status" value="1"/>
</dbReference>
<dbReference type="SUPFAM" id="SSF52540">
    <property type="entry name" value="P-loop containing nucleoside triphosphate hydrolases"/>
    <property type="match status" value="1"/>
</dbReference>
<evidence type="ECO:0000256" key="2">
    <source>
        <dbReference type="ARBA" id="ARBA00022741"/>
    </source>
</evidence>
<reference evidence="6 7" key="1">
    <citation type="submission" date="2020-03" db="EMBL/GenBank/DDBJ databases">
        <title>WGS of actinomycetes isolated from Thailand.</title>
        <authorList>
            <person name="Thawai C."/>
        </authorList>
    </citation>
    <scope>NUCLEOTIDE SEQUENCE [LARGE SCALE GENOMIC DNA]</scope>
    <source>
        <strain evidence="6 7">PLAI 1-29</strain>
    </source>
</reference>
<dbReference type="Gene3D" id="3.40.50.300">
    <property type="entry name" value="P-loop containing nucleotide triphosphate hydrolases"/>
    <property type="match status" value="1"/>
</dbReference>
<dbReference type="Proteomes" id="UP000695264">
    <property type="component" value="Unassembled WGS sequence"/>
</dbReference>
<protein>
    <submittedName>
        <fullName evidence="6">ATP/GTP-binding protein</fullName>
    </submittedName>
</protein>
<keyword evidence="2" id="KW-0547">Nucleotide-binding</keyword>
<dbReference type="CDD" id="cd00882">
    <property type="entry name" value="Ras_like_GTPase"/>
    <property type="match status" value="1"/>
</dbReference>
<comment type="caution">
    <text evidence="6">The sequence shown here is derived from an EMBL/GenBank/DDBJ whole genome shotgun (WGS) entry which is preliminary data.</text>
</comment>
<keyword evidence="3" id="KW-0378">Hydrolase</keyword>
<accession>A0ABX1C431</accession>
<sequence length="219" mass="23467">MVSAGSAEPAGPREPRPLAEPVPPATGRYLPDTVERAVKLLVVGAFGVGKTTLIGSVSEIAPLRTEEVMTEESAGVDDLAGLAGKTTTTVALDFGRVTLNPGLVLYLFGTPGQRRFWDLWEGLAEGALGVLVMVDTRRLTDSFEVLEQLELRGLPFAVAVNHFPDTPRHHTAGDLRRALDLLPGTPVVVCDARRRRSARDALIALVEYVSATAAPEVHR</sequence>
<evidence type="ECO:0000256" key="5">
    <source>
        <dbReference type="SAM" id="MobiDB-lite"/>
    </source>
</evidence>
<dbReference type="PANTHER" id="PTHR42708">
    <property type="entry name" value="ATP/GTP-BINDING PROTEIN-RELATED"/>
    <property type="match status" value="1"/>
</dbReference>
<evidence type="ECO:0000256" key="4">
    <source>
        <dbReference type="ARBA" id="ARBA00023134"/>
    </source>
</evidence>
<dbReference type="Pfam" id="PF03029">
    <property type="entry name" value="ATP_bind_1"/>
    <property type="match status" value="1"/>
</dbReference>
<evidence type="ECO:0000256" key="1">
    <source>
        <dbReference type="ARBA" id="ARBA00005290"/>
    </source>
</evidence>
<feature type="region of interest" description="Disordered" evidence="5">
    <location>
        <begin position="1"/>
        <end position="24"/>
    </location>
</feature>
<keyword evidence="7" id="KW-1185">Reference proteome</keyword>